<dbReference type="AlphaFoldDB" id="A0A319F133"/>
<dbReference type="Proteomes" id="UP000248423">
    <property type="component" value="Unassembled WGS sequence"/>
</dbReference>
<evidence type="ECO:0000313" key="2">
    <source>
        <dbReference type="EMBL" id="PYI11394.1"/>
    </source>
</evidence>
<feature type="region of interest" description="Disordered" evidence="1">
    <location>
        <begin position="1"/>
        <end position="41"/>
    </location>
</feature>
<proteinExistence type="predicted"/>
<sequence length="155" mass="17709">MPQPRFTADGLIADPSTCLSEGRRKPSNSEYASDHELQSSTPSARTPHFGCFQLHTVPCVWDPPYYVTMKYTQKHAWRSGAYLLFHHCGVRIDAFLLRDLKSCHRIRVLQLHPDCRGSLESLHGGYCCRSNQFTLRLAGKWQSEERHTSHGLPDI</sequence>
<keyword evidence="3" id="KW-1185">Reference proteome</keyword>
<dbReference type="EMBL" id="KZ826318">
    <property type="protein sequence ID" value="PYI11394.1"/>
    <property type="molecule type" value="Genomic_DNA"/>
</dbReference>
<evidence type="ECO:0000313" key="3">
    <source>
        <dbReference type="Proteomes" id="UP000248423"/>
    </source>
</evidence>
<organism evidence="2 3">
    <name type="scientific">Aspergillus sclerotiicarbonarius (strain CBS 121057 / IBT 28362)</name>
    <dbReference type="NCBI Taxonomy" id="1448318"/>
    <lineage>
        <taxon>Eukaryota</taxon>
        <taxon>Fungi</taxon>
        <taxon>Dikarya</taxon>
        <taxon>Ascomycota</taxon>
        <taxon>Pezizomycotina</taxon>
        <taxon>Eurotiomycetes</taxon>
        <taxon>Eurotiomycetidae</taxon>
        <taxon>Eurotiales</taxon>
        <taxon>Aspergillaceae</taxon>
        <taxon>Aspergillus</taxon>
        <taxon>Aspergillus subgen. Circumdati</taxon>
    </lineage>
</organism>
<reference evidence="2 3" key="1">
    <citation type="submission" date="2018-02" db="EMBL/GenBank/DDBJ databases">
        <title>The genomes of Aspergillus section Nigri reveals drivers in fungal speciation.</title>
        <authorList>
            <consortium name="DOE Joint Genome Institute"/>
            <person name="Vesth T.C."/>
            <person name="Nybo J."/>
            <person name="Theobald S."/>
            <person name="Brandl J."/>
            <person name="Frisvad J.C."/>
            <person name="Nielsen K.F."/>
            <person name="Lyhne E.K."/>
            <person name="Kogle M.E."/>
            <person name="Kuo A."/>
            <person name="Riley R."/>
            <person name="Clum A."/>
            <person name="Nolan M."/>
            <person name="Lipzen A."/>
            <person name="Salamov A."/>
            <person name="Henrissat B."/>
            <person name="Wiebenga A."/>
            <person name="De vries R.P."/>
            <person name="Grigoriev I.V."/>
            <person name="Mortensen U.H."/>
            <person name="Andersen M.R."/>
            <person name="Baker S.E."/>
        </authorList>
    </citation>
    <scope>NUCLEOTIDE SEQUENCE [LARGE SCALE GENOMIC DNA]</scope>
    <source>
        <strain evidence="2 3">CBS 121057</strain>
    </source>
</reference>
<evidence type="ECO:0000256" key="1">
    <source>
        <dbReference type="SAM" id="MobiDB-lite"/>
    </source>
</evidence>
<gene>
    <name evidence="2" type="ORF">BO78DRAFT_133539</name>
</gene>
<protein>
    <submittedName>
        <fullName evidence="2">Uncharacterized protein</fullName>
    </submittedName>
</protein>
<dbReference type="VEuPathDB" id="FungiDB:BO78DRAFT_133539"/>
<accession>A0A319F133</accession>
<name>A0A319F133_ASPSB</name>